<feature type="chain" id="PRO_5035716025" description="SnoaL-like domain-containing protein" evidence="1">
    <location>
        <begin position="23"/>
        <end position="154"/>
    </location>
</feature>
<dbReference type="OrthoDB" id="2820488at2759"/>
<dbReference type="EMBL" id="CACVBS010000072">
    <property type="protein sequence ID" value="CAA7268951.1"/>
    <property type="molecule type" value="Genomic_DNA"/>
</dbReference>
<proteinExistence type="predicted"/>
<keyword evidence="1" id="KW-0732">Signal</keyword>
<evidence type="ECO:0000313" key="2">
    <source>
        <dbReference type="EMBL" id="CAA7268951.1"/>
    </source>
</evidence>
<evidence type="ECO:0008006" key="4">
    <source>
        <dbReference type="Google" id="ProtNLM"/>
    </source>
</evidence>
<protein>
    <recommendedName>
        <fullName evidence="4">SnoaL-like domain-containing protein</fullName>
    </recommendedName>
</protein>
<dbReference type="Gene3D" id="3.10.450.50">
    <property type="match status" value="1"/>
</dbReference>
<sequence>MRFTGVIAAVAAAALAIIPTFAAKCSTAPGATDAEQLEAIKDFAKSFLVIKNIQKGFDDWIPGTYINHNPNAQSGRENALNALRPFVSNPSLQFTVAQVFAGQGYGLIHYRARIPGQLDMAIMDRFRFEGTCIVEHWDVGQTITGREPNPIAFF</sequence>
<gene>
    <name evidence="2" type="ORF">AAE3_LOCUS11184</name>
</gene>
<dbReference type="AlphaFoldDB" id="A0A8S0XYU6"/>
<comment type="caution">
    <text evidence="2">The sequence shown here is derived from an EMBL/GenBank/DDBJ whole genome shotgun (WGS) entry which is preliminary data.</text>
</comment>
<accession>A0A8S0XYU6</accession>
<dbReference type="InterPro" id="IPR032710">
    <property type="entry name" value="NTF2-like_dom_sf"/>
</dbReference>
<name>A0A8S0XYU6_CYCAE</name>
<feature type="signal peptide" evidence="1">
    <location>
        <begin position="1"/>
        <end position="22"/>
    </location>
</feature>
<organism evidence="2 3">
    <name type="scientific">Cyclocybe aegerita</name>
    <name type="common">Black poplar mushroom</name>
    <name type="synonym">Agrocybe aegerita</name>
    <dbReference type="NCBI Taxonomy" id="1973307"/>
    <lineage>
        <taxon>Eukaryota</taxon>
        <taxon>Fungi</taxon>
        <taxon>Dikarya</taxon>
        <taxon>Basidiomycota</taxon>
        <taxon>Agaricomycotina</taxon>
        <taxon>Agaricomycetes</taxon>
        <taxon>Agaricomycetidae</taxon>
        <taxon>Agaricales</taxon>
        <taxon>Agaricineae</taxon>
        <taxon>Bolbitiaceae</taxon>
        <taxon>Cyclocybe</taxon>
    </lineage>
</organism>
<reference evidence="2 3" key="1">
    <citation type="submission" date="2020-01" db="EMBL/GenBank/DDBJ databases">
        <authorList>
            <person name="Gupta K D."/>
        </authorList>
    </citation>
    <scope>NUCLEOTIDE SEQUENCE [LARGE SCALE GENOMIC DNA]</scope>
</reference>
<dbReference type="SUPFAM" id="SSF54427">
    <property type="entry name" value="NTF2-like"/>
    <property type="match status" value="1"/>
</dbReference>
<evidence type="ECO:0000313" key="3">
    <source>
        <dbReference type="Proteomes" id="UP000467700"/>
    </source>
</evidence>
<dbReference type="Proteomes" id="UP000467700">
    <property type="component" value="Unassembled WGS sequence"/>
</dbReference>
<evidence type="ECO:0000256" key="1">
    <source>
        <dbReference type="SAM" id="SignalP"/>
    </source>
</evidence>
<keyword evidence="3" id="KW-1185">Reference proteome</keyword>